<organism evidence="1">
    <name type="scientific">marine sediment metagenome</name>
    <dbReference type="NCBI Taxonomy" id="412755"/>
    <lineage>
        <taxon>unclassified sequences</taxon>
        <taxon>metagenomes</taxon>
        <taxon>ecological metagenomes</taxon>
    </lineage>
</organism>
<dbReference type="EMBL" id="LAZR01037241">
    <property type="protein sequence ID" value="KKL22721.1"/>
    <property type="molecule type" value="Genomic_DNA"/>
</dbReference>
<protein>
    <submittedName>
        <fullName evidence="1">Uncharacterized protein</fullName>
    </submittedName>
</protein>
<evidence type="ECO:0000313" key="1">
    <source>
        <dbReference type="EMBL" id="KKL22721.1"/>
    </source>
</evidence>
<dbReference type="AlphaFoldDB" id="A0A0F9DYH1"/>
<accession>A0A0F9DYH1</accession>
<reference evidence="1" key="1">
    <citation type="journal article" date="2015" name="Nature">
        <title>Complex archaea that bridge the gap between prokaryotes and eukaryotes.</title>
        <authorList>
            <person name="Spang A."/>
            <person name="Saw J.H."/>
            <person name="Jorgensen S.L."/>
            <person name="Zaremba-Niedzwiedzka K."/>
            <person name="Martijn J."/>
            <person name="Lind A.E."/>
            <person name="van Eijk R."/>
            <person name="Schleper C."/>
            <person name="Guy L."/>
            <person name="Ettema T.J."/>
        </authorList>
    </citation>
    <scope>NUCLEOTIDE SEQUENCE</scope>
</reference>
<name>A0A0F9DYH1_9ZZZZ</name>
<gene>
    <name evidence="1" type="ORF">LCGC14_2432600</name>
</gene>
<sequence length="99" mass="11567">AMVRLLALPLTDAALREIRIATASPQRGRRMISVALIMEAEDDRKDPRRMLIFQDVRDVSISRQVFAIDRLTRGEQQTFNYITPDYRYTYRRQKGPAEP</sequence>
<proteinExistence type="predicted"/>
<feature type="non-terminal residue" evidence="1">
    <location>
        <position position="1"/>
    </location>
</feature>
<comment type="caution">
    <text evidence="1">The sequence shown here is derived from an EMBL/GenBank/DDBJ whole genome shotgun (WGS) entry which is preliminary data.</text>
</comment>